<dbReference type="SMART" id="SM00357">
    <property type="entry name" value="CSP"/>
    <property type="match status" value="1"/>
</dbReference>
<dbReference type="Pfam" id="PF08206">
    <property type="entry name" value="OB_RNB"/>
    <property type="match status" value="1"/>
</dbReference>
<dbReference type="GO" id="GO:0005829">
    <property type="term" value="C:cytosol"/>
    <property type="evidence" value="ECO:0007669"/>
    <property type="project" value="TreeGrafter"/>
</dbReference>
<gene>
    <name evidence="8 11" type="primary">rnr</name>
    <name evidence="11" type="ORF">CFE62_002010</name>
</gene>
<keyword evidence="12" id="KW-1185">Reference proteome</keyword>
<comment type="subcellular location">
    <subcellularLocation>
        <location evidence="2 8">Cytoplasm</location>
    </subcellularLocation>
</comment>
<feature type="region of interest" description="Disordered" evidence="9">
    <location>
        <begin position="1"/>
        <end position="21"/>
    </location>
</feature>
<keyword evidence="6 8" id="KW-0269">Exonuclease</keyword>
<dbReference type="InterPro" id="IPR011129">
    <property type="entry name" value="CSD"/>
</dbReference>
<proteinExistence type="inferred from homology"/>
<dbReference type="Pfam" id="PF08461">
    <property type="entry name" value="WHD_RNase_R"/>
    <property type="match status" value="1"/>
</dbReference>
<evidence type="ECO:0000256" key="2">
    <source>
        <dbReference type="ARBA" id="ARBA00004496"/>
    </source>
</evidence>
<evidence type="ECO:0000256" key="5">
    <source>
        <dbReference type="ARBA" id="ARBA00022801"/>
    </source>
</evidence>
<evidence type="ECO:0000256" key="7">
    <source>
        <dbReference type="ARBA" id="ARBA00022884"/>
    </source>
</evidence>
<name>A0A370CIT6_9COXI</name>
<dbReference type="CDD" id="cd04471">
    <property type="entry name" value="S1_RNase_R"/>
    <property type="match status" value="1"/>
</dbReference>
<dbReference type="SMART" id="SM00316">
    <property type="entry name" value="S1"/>
    <property type="match status" value="1"/>
</dbReference>
<dbReference type="Pfam" id="PF17876">
    <property type="entry name" value="CSD2"/>
    <property type="match status" value="1"/>
</dbReference>
<evidence type="ECO:0000256" key="3">
    <source>
        <dbReference type="ARBA" id="ARBA00022490"/>
    </source>
</evidence>
<dbReference type="InterPro" id="IPR001900">
    <property type="entry name" value="RNase_II/R"/>
</dbReference>
<protein>
    <recommendedName>
        <fullName evidence="8">Ribonuclease R</fullName>
        <shortName evidence="8">RNase R</shortName>
        <ecNumber evidence="8">3.1.13.1</ecNumber>
    </recommendedName>
</protein>
<dbReference type="SMART" id="SM00955">
    <property type="entry name" value="RNB"/>
    <property type="match status" value="1"/>
</dbReference>
<sequence>MARKSKSVLDPHAAREAGKYPNPIPSREYILDYLKKCGHLIKREELTQCLGLSDPEQQEALRRRLRAMERDGQIVLTRREGYGLPDKMNLLRGRIIGHRDGFGFLVPDDGSDDLYLSARQMQLVFHGDRVLARVIGTDRRNRREGVIAEVLERNTPSLVGRFFTEKGVAFVVPSNNRISQDILVGVDDQSAAKSGQIVVVEITSYPSFRKQAIGRITEILGEHMAPGLEIEVAIRNYNLPHVWPDSVQEEIAALQAGVLPQDEQADRVDLQSLAFVTIDGADAKDFDDAVYCEREKKQWRLVVAIADVSHYINPQSELDKEAQARGNSVYFPNSVLPMLPEILSNELCSLKPNVNRHCMVCDMLISNKGELKRFQFYPALIHSRARLIYNEVAAWLERQKCPSAYKSLLPHLQNLHALYQLLRQNREARGAIDFESTETQVIFGPDRKIKQIIPSERTVAHRIIEECMLLANVSAARFLLKAKIPTLFRVHAAPAEEKLADLKAFLAELGLRFPGKKVVSTEDYSTLLKLISHRPDAHLIQTVMLRSLSQAIYSPENIGHFGLAFDAYTHFTSPIRRYPDLLVHRAIRHVLAKRKAKDFFYDRASIHRLGEHCSSTERRADEATREVLDWLKCEYMRDRVGEVFDGIITNVTGFGLFVELRNIYVEGLVHVTALHNDYYQFDANRHCLQGERTGIVYRLGDRLPVRVGRVDLDQRKIDFELIEPAAKSAPHETKKRNKRK</sequence>
<dbReference type="GO" id="GO:0008859">
    <property type="term" value="F:exoribonuclease II activity"/>
    <property type="evidence" value="ECO:0007669"/>
    <property type="project" value="UniProtKB-UniRule"/>
</dbReference>
<dbReference type="InterPro" id="IPR003029">
    <property type="entry name" value="S1_domain"/>
</dbReference>
<dbReference type="AlphaFoldDB" id="A0A370CIT6"/>
<dbReference type="InterPro" id="IPR013668">
    <property type="entry name" value="RNase_R_HTH_12"/>
</dbReference>
<evidence type="ECO:0000313" key="12">
    <source>
        <dbReference type="Proteomes" id="UP000226429"/>
    </source>
</evidence>
<dbReference type="NCBIfam" id="TIGR02063">
    <property type="entry name" value="RNase_R"/>
    <property type="match status" value="1"/>
</dbReference>
<keyword evidence="3 8" id="KW-0963">Cytoplasm</keyword>
<comment type="catalytic activity">
    <reaction evidence="1 8">
        <text>Exonucleolytic cleavage in the 3'- to 5'-direction to yield nucleoside 5'-phosphates.</text>
        <dbReference type="EC" id="3.1.13.1"/>
    </reaction>
</comment>
<evidence type="ECO:0000256" key="1">
    <source>
        <dbReference type="ARBA" id="ARBA00001849"/>
    </source>
</evidence>
<keyword evidence="7 8" id="KW-0694">RNA-binding</keyword>
<dbReference type="GO" id="GO:0003723">
    <property type="term" value="F:RNA binding"/>
    <property type="evidence" value="ECO:0007669"/>
    <property type="project" value="UniProtKB-UniRule"/>
</dbReference>
<feature type="compositionally biased region" description="Basic and acidic residues" evidence="9">
    <location>
        <begin position="7"/>
        <end position="18"/>
    </location>
</feature>
<comment type="similarity">
    <text evidence="8">Belongs to the RNR ribonuclease family. RNase R subfamily.</text>
</comment>
<dbReference type="FunFam" id="2.40.50.140:FF:000213">
    <property type="entry name" value="Ribonuclease R"/>
    <property type="match status" value="1"/>
</dbReference>
<dbReference type="PANTHER" id="PTHR23355">
    <property type="entry name" value="RIBONUCLEASE"/>
    <property type="match status" value="1"/>
</dbReference>
<evidence type="ECO:0000256" key="8">
    <source>
        <dbReference type="HAMAP-Rule" id="MF_01895"/>
    </source>
</evidence>
<dbReference type="PROSITE" id="PS01175">
    <property type="entry name" value="RIBONUCLEASE_II"/>
    <property type="match status" value="1"/>
</dbReference>
<dbReference type="NCBIfam" id="TIGR00358">
    <property type="entry name" value="3_prime_RNase"/>
    <property type="match status" value="1"/>
</dbReference>
<dbReference type="HAMAP" id="MF_01895">
    <property type="entry name" value="RNase_R"/>
    <property type="match status" value="1"/>
</dbReference>
<dbReference type="PROSITE" id="PS50126">
    <property type="entry name" value="S1"/>
    <property type="match status" value="1"/>
</dbReference>
<feature type="domain" description="S1 motif" evidence="10">
    <location>
        <begin position="641"/>
        <end position="722"/>
    </location>
</feature>
<dbReference type="Proteomes" id="UP000226429">
    <property type="component" value="Unassembled WGS sequence"/>
</dbReference>
<dbReference type="InterPro" id="IPR004476">
    <property type="entry name" value="RNase_II/RNase_R"/>
</dbReference>
<comment type="function">
    <text evidence="8">3'-5' exoribonuclease that releases 5'-nucleoside monophosphates and is involved in maturation of structured RNAs.</text>
</comment>
<dbReference type="EC" id="3.1.13.1" evidence="8"/>
<evidence type="ECO:0000256" key="4">
    <source>
        <dbReference type="ARBA" id="ARBA00022722"/>
    </source>
</evidence>
<evidence type="ECO:0000256" key="6">
    <source>
        <dbReference type="ARBA" id="ARBA00022839"/>
    </source>
</evidence>
<dbReference type="GO" id="GO:0006402">
    <property type="term" value="P:mRNA catabolic process"/>
    <property type="evidence" value="ECO:0007669"/>
    <property type="project" value="TreeGrafter"/>
</dbReference>
<dbReference type="InterPro" id="IPR013223">
    <property type="entry name" value="RNase_B_OB_dom"/>
</dbReference>
<evidence type="ECO:0000256" key="9">
    <source>
        <dbReference type="SAM" id="MobiDB-lite"/>
    </source>
</evidence>
<dbReference type="SUPFAM" id="SSF50249">
    <property type="entry name" value="Nucleic acid-binding proteins"/>
    <property type="match status" value="4"/>
</dbReference>
<accession>A0A370CIT6</accession>
<dbReference type="InterPro" id="IPR050180">
    <property type="entry name" value="RNR_Ribonuclease"/>
</dbReference>
<comment type="caution">
    <text evidence="11">The sequence shown here is derived from an EMBL/GenBank/DDBJ whole genome shotgun (WGS) entry which is preliminary data.</text>
</comment>
<keyword evidence="4 8" id="KW-0540">Nuclease</keyword>
<dbReference type="InterPro" id="IPR011805">
    <property type="entry name" value="RNase_R"/>
</dbReference>
<keyword evidence="5 8" id="KW-0378">Hydrolase</keyword>
<dbReference type="InterPro" id="IPR040476">
    <property type="entry name" value="CSD2"/>
</dbReference>
<organism evidence="11 12">
    <name type="scientific">Candidatus Aquirickettsiella gammari</name>
    <dbReference type="NCBI Taxonomy" id="2016198"/>
    <lineage>
        <taxon>Bacteria</taxon>
        <taxon>Pseudomonadati</taxon>
        <taxon>Pseudomonadota</taxon>
        <taxon>Gammaproteobacteria</taxon>
        <taxon>Legionellales</taxon>
        <taxon>Coxiellaceae</taxon>
        <taxon>Candidatus Aquirickettsiella</taxon>
    </lineage>
</organism>
<dbReference type="PANTHER" id="PTHR23355:SF9">
    <property type="entry name" value="DIS3-LIKE EXONUCLEASE 2"/>
    <property type="match status" value="1"/>
</dbReference>
<dbReference type="InterPro" id="IPR022966">
    <property type="entry name" value="RNase_II/R_CS"/>
</dbReference>
<evidence type="ECO:0000313" key="11">
    <source>
        <dbReference type="EMBL" id="RDH40725.1"/>
    </source>
</evidence>
<reference evidence="11 12" key="1">
    <citation type="journal article" date="2017" name="Int. J. Syst. Evol. Microbiol.">
        <title>Aquarickettsiella crustaci n. gen. n. sp. (Gammaproteobacteria: Legionellales: Coxiellaceae); a bacterial pathogen of the freshwater crustacean: Gammarus fossarum (Malacostraca: Amphipoda).</title>
        <authorList>
            <person name="Bojko J."/>
            <person name="Dunn A.M."/>
            <person name="Stebbing P.D."/>
            <person name="Van Aerle R."/>
            <person name="Bacela-Spychalska K."/>
            <person name="Bean T.P."/>
            <person name="Stentiford G.D."/>
        </authorList>
    </citation>
    <scope>NUCLEOTIDE SEQUENCE [LARGE SCALE GENOMIC DNA]</scope>
    <source>
        <strain evidence="11">RA15029</strain>
    </source>
</reference>
<dbReference type="Pfam" id="PF00575">
    <property type="entry name" value="S1"/>
    <property type="match status" value="1"/>
</dbReference>
<reference evidence="11 12" key="2">
    <citation type="journal article" date="2018" name="J. Invertebr. Pathol.">
        <title>'Candidatus Aquirickettsiella gammari' (Gammaproteobacteria: Legionellales: Coxiellaceae): A bacterial pathogen of the freshwater crustacean Gammarus fossarum (Malacostraca: Amphipoda).</title>
        <authorList>
            <person name="Bojko J."/>
            <person name="Dunn A.M."/>
            <person name="Stebbing P.D."/>
            <person name="van Aerle R."/>
            <person name="Bacela-Spychalska K."/>
            <person name="Bean T.P."/>
            <person name="Urrutia A."/>
            <person name="Stentiford G.D."/>
        </authorList>
    </citation>
    <scope>NUCLEOTIDE SEQUENCE [LARGE SCALE GENOMIC DNA]</scope>
    <source>
        <strain evidence="11">RA15029</strain>
    </source>
</reference>
<evidence type="ECO:0000259" key="10">
    <source>
        <dbReference type="PROSITE" id="PS50126"/>
    </source>
</evidence>
<dbReference type="EMBL" id="NMOS02000004">
    <property type="protein sequence ID" value="RDH40725.1"/>
    <property type="molecule type" value="Genomic_DNA"/>
</dbReference>
<dbReference type="Pfam" id="PF00773">
    <property type="entry name" value="RNB"/>
    <property type="match status" value="1"/>
</dbReference>
<dbReference type="Gene3D" id="2.40.50.140">
    <property type="entry name" value="Nucleic acid-binding proteins"/>
    <property type="match status" value="2"/>
</dbReference>
<dbReference type="InterPro" id="IPR012340">
    <property type="entry name" value="NA-bd_OB-fold"/>
</dbReference>